<evidence type="ECO:0000256" key="2">
    <source>
        <dbReference type="SAM" id="MobiDB-lite"/>
    </source>
</evidence>
<comment type="caution">
    <text evidence="3">The sequence shown here is derived from an EMBL/GenBank/DDBJ whole genome shotgun (WGS) entry which is preliminary data.</text>
</comment>
<keyword evidence="1" id="KW-0472">Membrane</keyword>
<evidence type="ECO:0008006" key="5">
    <source>
        <dbReference type="Google" id="ProtNLM"/>
    </source>
</evidence>
<feature type="region of interest" description="Disordered" evidence="2">
    <location>
        <begin position="550"/>
        <end position="585"/>
    </location>
</feature>
<feature type="region of interest" description="Disordered" evidence="2">
    <location>
        <begin position="190"/>
        <end position="213"/>
    </location>
</feature>
<feature type="compositionally biased region" description="Basic and acidic residues" evidence="2">
    <location>
        <begin position="190"/>
        <end position="199"/>
    </location>
</feature>
<dbReference type="GO" id="GO:0016020">
    <property type="term" value="C:membrane"/>
    <property type="evidence" value="ECO:0007669"/>
    <property type="project" value="GOC"/>
</dbReference>
<name>A0AAN6RME9_9PLEO</name>
<organism evidence="3 4">
    <name type="scientific">Pseudopithomyces chartarum</name>
    <dbReference type="NCBI Taxonomy" id="1892770"/>
    <lineage>
        <taxon>Eukaryota</taxon>
        <taxon>Fungi</taxon>
        <taxon>Dikarya</taxon>
        <taxon>Ascomycota</taxon>
        <taxon>Pezizomycotina</taxon>
        <taxon>Dothideomycetes</taxon>
        <taxon>Pleosporomycetidae</taxon>
        <taxon>Pleosporales</taxon>
        <taxon>Massarineae</taxon>
        <taxon>Didymosphaeriaceae</taxon>
        <taxon>Pseudopithomyces</taxon>
    </lineage>
</organism>
<dbReference type="EMBL" id="WVTA01000002">
    <property type="protein sequence ID" value="KAK3215874.1"/>
    <property type="molecule type" value="Genomic_DNA"/>
</dbReference>
<feature type="compositionally biased region" description="Low complexity" evidence="2">
    <location>
        <begin position="561"/>
        <end position="582"/>
    </location>
</feature>
<dbReference type="GO" id="GO:0006506">
    <property type="term" value="P:GPI anchor biosynthetic process"/>
    <property type="evidence" value="ECO:0007669"/>
    <property type="project" value="InterPro"/>
</dbReference>
<proteinExistence type="predicted"/>
<dbReference type="SUPFAM" id="SSF56300">
    <property type="entry name" value="Metallo-dependent phosphatases"/>
    <property type="match status" value="1"/>
</dbReference>
<feature type="region of interest" description="Disordered" evidence="2">
    <location>
        <begin position="465"/>
        <end position="504"/>
    </location>
</feature>
<evidence type="ECO:0000313" key="3">
    <source>
        <dbReference type="EMBL" id="KAK3215874.1"/>
    </source>
</evidence>
<dbReference type="PANTHER" id="PTHR13315">
    <property type="entry name" value="METALLO PHOSPHOESTERASE RELATED"/>
    <property type="match status" value="1"/>
</dbReference>
<sequence length="596" mass="66413">MQLSRVLFLLALALAPVALVGTTWLYLYPLFDTACSFPSPPNATAPAPFRLLALGDPQLEGDSSLPKAGAKIFRSFNGLEDDLRDAETALRKAELVWAAVRGIPKDLRKALQGYVSKPVDIWGNDFYLAHIVRTLRWWAEPSHVAVLGDLLGSQWVNDREFEKRARRYWGTVFRGMEKVSEKIMTGYETAEKVSQKDGMSEEQEDGGENEVVQETREKKWGGTVEILGEDECWKNRVINIAGNHDIGYAGDIDTSRIARFERAFGNVNWDIVFKLPNTTLDHSSNEGQHHDIPALRLVILNTMNLDTPAFDGDLQRETYEFINHVITTARSVTDKTHATILLTHIPLHKEAGVCVDSPLFRFFDHGGVKEQNMLSEHASKIVLESIFGLSSNQWAEGNGFGRRGIIVNGHDHAGCDVLHYTTQPGVENACPENIDEEDIHLPPILPDIEPKLAGEETLESITSNDTLTDAEPQHDTPPDSQPDSQLDPEPQTEDPKWQVLPFPHRPYRATPDGKCLPLTSLPRIREVTLRSMMGEFSGLPSLFPTPNPYHSTLPPHSLKYPAHPSAASPIRSPASPRSNRSDPIARWMSLKSSVEA</sequence>
<protein>
    <recommendedName>
        <fullName evidence="5">Calcineurin-like phosphoesterase domain-containing protein</fullName>
    </recommendedName>
</protein>
<dbReference type="InterPro" id="IPR033308">
    <property type="entry name" value="PGAP5/Cdc1/Ted1"/>
</dbReference>
<dbReference type="PANTHER" id="PTHR13315:SF1">
    <property type="entry name" value="PROTEIN TED1"/>
    <property type="match status" value="1"/>
</dbReference>
<evidence type="ECO:0000313" key="4">
    <source>
        <dbReference type="Proteomes" id="UP001280581"/>
    </source>
</evidence>
<dbReference type="InterPro" id="IPR029052">
    <property type="entry name" value="Metallo-depent_PP-like"/>
</dbReference>
<accession>A0AAN6RME9</accession>
<dbReference type="AlphaFoldDB" id="A0AAN6RME9"/>
<gene>
    <name evidence="3" type="ORF">GRF29_8g1364736</name>
</gene>
<evidence type="ECO:0000256" key="1">
    <source>
        <dbReference type="ARBA" id="ARBA00023136"/>
    </source>
</evidence>
<reference evidence="3 4" key="1">
    <citation type="submission" date="2021-02" db="EMBL/GenBank/DDBJ databases">
        <title>Genome assembly of Pseudopithomyces chartarum.</title>
        <authorList>
            <person name="Jauregui R."/>
            <person name="Singh J."/>
            <person name="Voisey C."/>
        </authorList>
    </citation>
    <scope>NUCLEOTIDE SEQUENCE [LARGE SCALE GENOMIC DNA]</scope>
    <source>
        <strain evidence="3 4">AGR01</strain>
    </source>
</reference>
<keyword evidence="4" id="KW-1185">Reference proteome</keyword>
<dbReference type="GO" id="GO:0005783">
    <property type="term" value="C:endoplasmic reticulum"/>
    <property type="evidence" value="ECO:0007669"/>
    <property type="project" value="TreeGrafter"/>
</dbReference>
<dbReference type="Proteomes" id="UP001280581">
    <property type="component" value="Unassembled WGS sequence"/>
</dbReference>